<dbReference type="PROSITE" id="PS50829">
    <property type="entry name" value="GYF"/>
    <property type="match status" value="1"/>
</dbReference>
<dbReference type="SUPFAM" id="SSF55277">
    <property type="entry name" value="GYF domain"/>
    <property type="match status" value="1"/>
</dbReference>
<gene>
    <name evidence="4" type="ORF">ECPE_LOCUS7365</name>
</gene>
<reference evidence="6" key="1">
    <citation type="submission" date="2016-06" db="UniProtKB">
        <authorList>
            <consortium name="WormBaseParasite"/>
        </authorList>
    </citation>
    <scope>IDENTIFICATION</scope>
</reference>
<feature type="region of interest" description="Disordered" evidence="2">
    <location>
        <begin position="591"/>
        <end position="715"/>
    </location>
</feature>
<feature type="compositionally biased region" description="Polar residues" evidence="2">
    <location>
        <begin position="663"/>
        <end position="683"/>
    </location>
</feature>
<dbReference type="Pfam" id="PF02213">
    <property type="entry name" value="GYF"/>
    <property type="match status" value="1"/>
</dbReference>
<protein>
    <submittedName>
        <fullName evidence="6">GYF domain-containing protein</fullName>
    </submittedName>
</protein>
<dbReference type="SMART" id="SM00444">
    <property type="entry name" value="GYF"/>
    <property type="match status" value="1"/>
</dbReference>
<dbReference type="GO" id="GO:0005829">
    <property type="term" value="C:cytosol"/>
    <property type="evidence" value="ECO:0007669"/>
    <property type="project" value="TreeGrafter"/>
</dbReference>
<evidence type="ECO:0000256" key="2">
    <source>
        <dbReference type="SAM" id="MobiDB-lite"/>
    </source>
</evidence>
<name>A0A183AK80_9TREM</name>
<evidence type="ECO:0000259" key="3">
    <source>
        <dbReference type="PROSITE" id="PS50829"/>
    </source>
</evidence>
<keyword evidence="5" id="KW-1185">Reference proteome</keyword>
<dbReference type="WBParaSite" id="ECPE_0000738101-mRNA-1">
    <property type="protein sequence ID" value="ECPE_0000738101-mRNA-1"/>
    <property type="gene ID" value="ECPE_0000738101"/>
</dbReference>
<dbReference type="OrthoDB" id="48509at2759"/>
<proteinExistence type="predicted"/>
<feature type="coiled-coil region" evidence="1">
    <location>
        <begin position="267"/>
        <end position="294"/>
    </location>
</feature>
<evidence type="ECO:0000313" key="5">
    <source>
        <dbReference type="Proteomes" id="UP000272942"/>
    </source>
</evidence>
<organism evidence="6">
    <name type="scientific">Echinostoma caproni</name>
    <dbReference type="NCBI Taxonomy" id="27848"/>
    <lineage>
        <taxon>Eukaryota</taxon>
        <taxon>Metazoa</taxon>
        <taxon>Spiralia</taxon>
        <taxon>Lophotrochozoa</taxon>
        <taxon>Platyhelminthes</taxon>
        <taxon>Trematoda</taxon>
        <taxon>Digenea</taxon>
        <taxon>Plagiorchiida</taxon>
        <taxon>Echinostomata</taxon>
        <taxon>Echinostomatoidea</taxon>
        <taxon>Echinostomatidae</taxon>
        <taxon>Echinostoma</taxon>
    </lineage>
</organism>
<keyword evidence="1" id="KW-0175">Coiled coil</keyword>
<dbReference type="AlphaFoldDB" id="A0A183AK80"/>
<feature type="coiled-coil region" evidence="1">
    <location>
        <begin position="447"/>
        <end position="507"/>
    </location>
</feature>
<feature type="compositionally biased region" description="Basic residues" evidence="2">
    <location>
        <begin position="700"/>
        <end position="710"/>
    </location>
</feature>
<evidence type="ECO:0000313" key="4">
    <source>
        <dbReference type="EMBL" id="VDP80906.1"/>
    </source>
</evidence>
<dbReference type="EMBL" id="UZAN01044506">
    <property type="protein sequence ID" value="VDP80906.1"/>
    <property type="molecule type" value="Genomic_DNA"/>
</dbReference>
<dbReference type="InterPro" id="IPR051640">
    <property type="entry name" value="GRB10-interact_GYF"/>
</dbReference>
<dbReference type="InterPro" id="IPR035445">
    <property type="entry name" value="GYF-like_dom_sf"/>
</dbReference>
<evidence type="ECO:0000313" key="6">
    <source>
        <dbReference type="WBParaSite" id="ECPE_0000738101-mRNA-1"/>
    </source>
</evidence>
<dbReference type="PANTHER" id="PTHR14445">
    <property type="entry name" value="GRB10 INTERACTING GYF PROTEIN"/>
    <property type="match status" value="1"/>
</dbReference>
<feature type="domain" description="GYF" evidence="3">
    <location>
        <begin position="32"/>
        <end position="80"/>
    </location>
</feature>
<dbReference type="InterPro" id="IPR003169">
    <property type="entry name" value="GYF"/>
</dbReference>
<accession>A0A183AK80</accession>
<dbReference type="Proteomes" id="UP000272942">
    <property type="component" value="Unassembled WGS sequence"/>
</dbReference>
<sequence length="761" mass="80154">MLSTTTGSVVPEGLASVAITQTSGAQISASPGFKWFYIDSAGQVQGPFGNVQMSGWMAAGFLPLGIELRRDCDDCFLTLADHMNLAGRVPFWDGYSLKPITRSNVAALSQTLATATGHSVVKPRWVSGTNTEVTPVNPIPSAPGTPLVPTFPTSAITGPSTTLDSNTAVAAAAAATAVLFATASQQAARMVVSGRPQSMLQPPPPAPPQQPTTVPVVPSVMEVPDASTVGKLSTGVAVSCPSPLPSAQIPMDLVNGSQEFLRLYTEAQALAAHAAKVEAERKELVEKLAVINSTAAKLLASDFSMIQNTEPACAPVELPVSSPPGWEATIPDVHTGVTKPVETETKLPEQSPDSPLVTVPDLPGVAPTDSSTDQHPLEAIVDSPTEEETPKEFVVIEPEPIADQAVPDSQNAVGGDGSAKKVGKKKNKKTKKNKLTAEQERQLAWEAEFERRKQAALERKLAEAAEARRLAEEEAALLAEEQAALAQEQARILMEQRKREAQRAKADSQLEQLRLPQSARWGTSAGSSSQVIHDAQPGSSSLLSIQAAQALEEAEQKRREALMAEQIAVQLAAAEASAATKRPQAWASVVNSDTKANKPPTKVASSRPAVVVGPTVSQPVPTKVEFPTLRVQEQADRPRPEATNARTHQGVKSAASHAPVSGKSASSATAVVSPGSGSKSATSIWDLPGDGKVDNTSGKSSKKQKKKHGNMSREAASFAAKEELAHWCESQLSSMPLSGVDLPTLVDLLCELEAADQILFH</sequence>
<feature type="region of interest" description="Disordered" evidence="2">
    <location>
        <begin position="340"/>
        <end position="437"/>
    </location>
</feature>
<dbReference type="Gene3D" id="3.30.1490.40">
    <property type="match status" value="1"/>
</dbReference>
<dbReference type="PANTHER" id="PTHR14445:SF36">
    <property type="entry name" value="FI03272P-RELATED"/>
    <property type="match status" value="1"/>
</dbReference>
<evidence type="ECO:0000256" key="1">
    <source>
        <dbReference type="SAM" id="Coils"/>
    </source>
</evidence>
<feature type="compositionally biased region" description="Basic residues" evidence="2">
    <location>
        <begin position="421"/>
        <end position="434"/>
    </location>
</feature>
<reference evidence="4 5" key="2">
    <citation type="submission" date="2018-11" db="EMBL/GenBank/DDBJ databases">
        <authorList>
            <consortium name="Pathogen Informatics"/>
        </authorList>
    </citation>
    <scope>NUCLEOTIDE SEQUENCE [LARGE SCALE GENOMIC DNA]</scope>
    <source>
        <strain evidence="4 5">Egypt</strain>
    </source>
</reference>